<dbReference type="RefSeq" id="WP_062559805.1">
    <property type="nucleotide sequence ID" value="NZ_CP013341.1"/>
</dbReference>
<organism evidence="2 3">
    <name type="scientific">Nitrosomonas ureae</name>
    <dbReference type="NCBI Taxonomy" id="44577"/>
    <lineage>
        <taxon>Bacteria</taxon>
        <taxon>Pseudomonadati</taxon>
        <taxon>Pseudomonadota</taxon>
        <taxon>Betaproteobacteria</taxon>
        <taxon>Nitrosomonadales</taxon>
        <taxon>Nitrosomonadaceae</taxon>
        <taxon>Nitrosomonas</taxon>
    </lineage>
</organism>
<evidence type="ECO:0008006" key="4">
    <source>
        <dbReference type="Google" id="ProtNLM"/>
    </source>
</evidence>
<keyword evidence="1" id="KW-0732">Signal</keyword>
<accession>A0A1H2GH08</accession>
<dbReference type="AlphaFoldDB" id="A0A1H2GH08"/>
<dbReference type="KEGG" id="nur:ATY38_13845"/>
<feature type="signal peptide" evidence="1">
    <location>
        <begin position="1"/>
        <end position="21"/>
    </location>
</feature>
<name>A0A1H2GH08_9PROT</name>
<keyword evidence="3" id="KW-1185">Reference proteome</keyword>
<evidence type="ECO:0000256" key="1">
    <source>
        <dbReference type="SAM" id="SignalP"/>
    </source>
</evidence>
<dbReference type="EMBL" id="FNLN01000032">
    <property type="protein sequence ID" value="SDU18976.1"/>
    <property type="molecule type" value="Genomic_DNA"/>
</dbReference>
<protein>
    <recommendedName>
        <fullName evidence="4">Lipocalin-like domain-containing protein</fullName>
    </recommendedName>
</protein>
<sequence length="149" mass="16800">MRRFFLIFLTISLLGCSAITAVNQRSYIDVKLIGVWEGEYVEESGTVKRWTQIRNADGTYTIDFSFTGLNGTVRNFTESGKWWIKGSLFYEVALPQEGRPDKYQYSFKKKECVSFVLVESDELAEGSGNYEFSECLVTDSPPATIGGSI</sequence>
<proteinExistence type="predicted"/>
<evidence type="ECO:0000313" key="2">
    <source>
        <dbReference type="EMBL" id="SDU18976.1"/>
    </source>
</evidence>
<feature type="chain" id="PRO_5016450705" description="Lipocalin-like domain-containing protein" evidence="1">
    <location>
        <begin position="22"/>
        <end position="149"/>
    </location>
</feature>
<dbReference type="PROSITE" id="PS51257">
    <property type="entry name" value="PROKAR_LIPOPROTEIN"/>
    <property type="match status" value="1"/>
</dbReference>
<dbReference type="Proteomes" id="UP000182882">
    <property type="component" value="Unassembled WGS sequence"/>
</dbReference>
<reference evidence="3" key="1">
    <citation type="submission" date="2016-10" db="EMBL/GenBank/DDBJ databases">
        <authorList>
            <person name="Varghese N."/>
            <person name="Submissions S."/>
        </authorList>
    </citation>
    <scope>NUCLEOTIDE SEQUENCE [LARGE SCALE GENOMIC DNA]</scope>
    <source>
        <strain evidence="3">Nm10</strain>
    </source>
</reference>
<evidence type="ECO:0000313" key="3">
    <source>
        <dbReference type="Proteomes" id="UP000182882"/>
    </source>
</evidence>
<gene>
    <name evidence="2" type="ORF">SAMN05216406_1328</name>
</gene>